<sequence length="123" mass="13924">DAHFLHETGLVLFQIEIKSRRVFVSRRAPIEASVTILELFDNEERTVIERHEVIIGEIEHLVVLGPDDGGLGISNCGTVHLHSRALRRVQLVCTDVLLVVLVRGDDVHRSICMEERRACEVNH</sequence>
<dbReference type="EMBL" id="BTRK01000002">
    <property type="protein sequence ID" value="GMR35765.1"/>
    <property type="molecule type" value="Genomic_DNA"/>
</dbReference>
<name>A0AAN5C9L2_9BILA</name>
<organism evidence="1 2">
    <name type="scientific">Pristionchus mayeri</name>
    <dbReference type="NCBI Taxonomy" id="1317129"/>
    <lineage>
        <taxon>Eukaryota</taxon>
        <taxon>Metazoa</taxon>
        <taxon>Ecdysozoa</taxon>
        <taxon>Nematoda</taxon>
        <taxon>Chromadorea</taxon>
        <taxon>Rhabditida</taxon>
        <taxon>Rhabditina</taxon>
        <taxon>Diplogasteromorpha</taxon>
        <taxon>Diplogasteroidea</taxon>
        <taxon>Neodiplogasteridae</taxon>
        <taxon>Pristionchus</taxon>
    </lineage>
</organism>
<evidence type="ECO:0000313" key="1">
    <source>
        <dbReference type="EMBL" id="GMR35765.1"/>
    </source>
</evidence>
<proteinExistence type="predicted"/>
<protein>
    <submittedName>
        <fullName evidence="1">Uncharacterized protein</fullName>
    </submittedName>
</protein>
<dbReference type="AlphaFoldDB" id="A0AAN5C9L2"/>
<comment type="caution">
    <text evidence="1">The sequence shown here is derived from an EMBL/GenBank/DDBJ whole genome shotgun (WGS) entry which is preliminary data.</text>
</comment>
<accession>A0AAN5C9L2</accession>
<evidence type="ECO:0000313" key="2">
    <source>
        <dbReference type="Proteomes" id="UP001328107"/>
    </source>
</evidence>
<dbReference type="Proteomes" id="UP001328107">
    <property type="component" value="Unassembled WGS sequence"/>
</dbReference>
<reference evidence="2" key="1">
    <citation type="submission" date="2022-10" db="EMBL/GenBank/DDBJ databases">
        <title>Genome assembly of Pristionchus species.</title>
        <authorList>
            <person name="Yoshida K."/>
            <person name="Sommer R.J."/>
        </authorList>
    </citation>
    <scope>NUCLEOTIDE SEQUENCE [LARGE SCALE GENOMIC DNA]</scope>
    <source>
        <strain evidence="2">RS5460</strain>
    </source>
</reference>
<gene>
    <name evidence="1" type="ORF">PMAYCL1PPCAC_05960</name>
</gene>
<keyword evidence="2" id="KW-1185">Reference proteome</keyword>
<feature type="non-terminal residue" evidence="1">
    <location>
        <position position="1"/>
    </location>
</feature>